<dbReference type="SUPFAM" id="SSF52833">
    <property type="entry name" value="Thioredoxin-like"/>
    <property type="match status" value="1"/>
</dbReference>
<feature type="site" description="Deprotonates C-terminal active site Cys" evidence="7">
    <location>
        <position position="23"/>
    </location>
</feature>
<feature type="disulfide bond" description="Redox-active" evidence="8">
    <location>
        <begin position="29"/>
        <end position="32"/>
    </location>
</feature>
<dbReference type="Proteomes" id="UP000184442">
    <property type="component" value="Unassembled WGS sequence"/>
</dbReference>
<evidence type="ECO:0000256" key="4">
    <source>
        <dbReference type="ARBA" id="ARBA00023157"/>
    </source>
</evidence>
<dbReference type="OrthoDB" id="9790390at2"/>
<organism evidence="10 11">
    <name type="scientific">Lutispora thermophila DSM 19022</name>
    <dbReference type="NCBI Taxonomy" id="1122184"/>
    <lineage>
        <taxon>Bacteria</taxon>
        <taxon>Bacillati</taxon>
        <taxon>Bacillota</taxon>
        <taxon>Clostridia</taxon>
        <taxon>Lutisporales</taxon>
        <taxon>Lutisporaceae</taxon>
        <taxon>Lutispora</taxon>
    </lineage>
</organism>
<dbReference type="GO" id="GO:0005737">
    <property type="term" value="C:cytoplasm"/>
    <property type="evidence" value="ECO:0007669"/>
    <property type="project" value="TreeGrafter"/>
</dbReference>
<keyword evidence="3" id="KW-0249">Electron transport</keyword>
<feature type="site" description="Contributes to redox potential value" evidence="7">
    <location>
        <position position="30"/>
    </location>
</feature>
<reference evidence="10 11" key="1">
    <citation type="submission" date="2016-11" db="EMBL/GenBank/DDBJ databases">
        <authorList>
            <person name="Jaros S."/>
            <person name="Januszkiewicz K."/>
            <person name="Wedrychowicz H."/>
        </authorList>
    </citation>
    <scope>NUCLEOTIDE SEQUENCE [LARGE SCALE GENOMIC DNA]</scope>
    <source>
        <strain evidence="10 11">DSM 19022</strain>
    </source>
</reference>
<evidence type="ECO:0000256" key="5">
    <source>
        <dbReference type="ARBA" id="ARBA00023284"/>
    </source>
</evidence>
<keyword evidence="4 8" id="KW-1015">Disulfide bond</keyword>
<dbReference type="PIRSF" id="PIRSF000077">
    <property type="entry name" value="Thioredoxin"/>
    <property type="match status" value="1"/>
</dbReference>
<feature type="site" description="Contributes to redox potential value" evidence="7">
    <location>
        <position position="31"/>
    </location>
</feature>
<name>A0A1M6HAD1_9FIRM</name>
<dbReference type="Pfam" id="PF00085">
    <property type="entry name" value="Thioredoxin"/>
    <property type="match status" value="1"/>
</dbReference>
<evidence type="ECO:0000313" key="10">
    <source>
        <dbReference type="EMBL" id="SHJ19073.1"/>
    </source>
</evidence>
<gene>
    <name evidence="10" type="ORF">SAMN02745176_02725</name>
</gene>
<evidence type="ECO:0000256" key="1">
    <source>
        <dbReference type="ARBA" id="ARBA00008987"/>
    </source>
</evidence>
<protein>
    <recommendedName>
        <fullName evidence="6">Thioredoxin</fullName>
    </recommendedName>
</protein>
<dbReference type="PROSITE" id="PS51352">
    <property type="entry name" value="THIOREDOXIN_2"/>
    <property type="match status" value="1"/>
</dbReference>
<dbReference type="InterPro" id="IPR005746">
    <property type="entry name" value="Thioredoxin"/>
</dbReference>
<evidence type="ECO:0000313" key="11">
    <source>
        <dbReference type="Proteomes" id="UP000184442"/>
    </source>
</evidence>
<dbReference type="InterPro" id="IPR013766">
    <property type="entry name" value="Thioredoxin_domain"/>
</dbReference>
<dbReference type="STRING" id="1122184.SAMN02745176_02725"/>
<evidence type="ECO:0000256" key="8">
    <source>
        <dbReference type="PIRSR" id="PIRSR000077-4"/>
    </source>
</evidence>
<evidence type="ECO:0000256" key="3">
    <source>
        <dbReference type="ARBA" id="ARBA00022982"/>
    </source>
</evidence>
<dbReference type="AlphaFoldDB" id="A0A1M6HAD1"/>
<evidence type="ECO:0000256" key="6">
    <source>
        <dbReference type="PIRNR" id="PIRNR000077"/>
    </source>
</evidence>
<dbReference type="RefSeq" id="WP_073026718.1">
    <property type="nucleotide sequence ID" value="NZ_FQZS01000019.1"/>
</dbReference>
<keyword evidence="11" id="KW-1185">Reference proteome</keyword>
<evidence type="ECO:0000256" key="2">
    <source>
        <dbReference type="ARBA" id="ARBA00022448"/>
    </source>
</evidence>
<dbReference type="PANTHER" id="PTHR45663">
    <property type="entry name" value="GEO12009P1"/>
    <property type="match status" value="1"/>
</dbReference>
<proteinExistence type="inferred from homology"/>
<accession>A0A1M6HAD1</accession>
<feature type="active site" description="Nucleophile" evidence="7">
    <location>
        <position position="32"/>
    </location>
</feature>
<dbReference type="PANTHER" id="PTHR45663:SF11">
    <property type="entry name" value="GEO12009P1"/>
    <property type="match status" value="1"/>
</dbReference>
<sequence>MIELNKDNFEQEVMQAEGPVIVDFWGTKCEPCKALMPEVERLAEQYKDKIKFCKLNTTENRRLAISQKVMGLPTFIVYKNGEKVKEISGADNCTPEAIENLIKENI</sequence>
<dbReference type="EMBL" id="FQZS01000019">
    <property type="protein sequence ID" value="SHJ19073.1"/>
    <property type="molecule type" value="Genomic_DNA"/>
</dbReference>
<comment type="similarity">
    <text evidence="1 6">Belongs to the thioredoxin family.</text>
</comment>
<dbReference type="NCBIfam" id="NF047697">
    <property type="entry name" value="ThioredTrxAClost"/>
    <property type="match status" value="1"/>
</dbReference>
<dbReference type="GO" id="GO:0015035">
    <property type="term" value="F:protein-disulfide reductase activity"/>
    <property type="evidence" value="ECO:0007669"/>
    <property type="project" value="InterPro"/>
</dbReference>
<feature type="active site" description="Nucleophile" evidence="7">
    <location>
        <position position="29"/>
    </location>
</feature>
<keyword evidence="2" id="KW-0813">Transport</keyword>
<dbReference type="CDD" id="cd02947">
    <property type="entry name" value="TRX_family"/>
    <property type="match status" value="1"/>
</dbReference>
<dbReference type="InterPro" id="IPR036249">
    <property type="entry name" value="Thioredoxin-like_sf"/>
</dbReference>
<feature type="domain" description="Thioredoxin" evidence="9">
    <location>
        <begin position="1"/>
        <end position="106"/>
    </location>
</feature>
<dbReference type="Gene3D" id="3.40.30.10">
    <property type="entry name" value="Glutaredoxin"/>
    <property type="match status" value="1"/>
</dbReference>
<evidence type="ECO:0000259" key="9">
    <source>
        <dbReference type="PROSITE" id="PS51352"/>
    </source>
</evidence>
<keyword evidence="5 8" id="KW-0676">Redox-active center</keyword>
<evidence type="ECO:0000256" key="7">
    <source>
        <dbReference type="PIRSR" id="PIRSR000077-1"/>
    </source>
</evidence>